<protein>
    <submittedName>
        <fullName evidence="2">DivIVA domain-containing protein</fullName>
    </submittedName>
</protein>
<evidence type="ECO:0000313" key="2">
    <source>
        <dbReference type="EMBL" id="MFC7182944.1"/>
    </source>
</evidence>
<reference evidence="3" key="1">
    <citation type="journal article" date="2019" name="Int. J. Syst. Evol. Microbiol.">
        <title>The Global Catalogue of Microorganisms (GCM) 10K type strain sequencing project: providing services to taxonomists for standard genome sequencing and annotation.</title>
        <authorList>
            <consortium name="The Broad Institute Genomics Platform"/>
            <consortium name="The Broad Institute Genome Sequencing Center for Infectious Disease"/>
            <person name="Wu L."/>
            <person name="Ma J."/>
        </authorList>
    </citation>
    <scope>NUCLEOTIDE SEQUENCE [LARGE SCALE GENOMIC DNA]</scope>
    <source>
        <strain evidence="3">CGMCC 1.12859</strain>
    </source>
</reference>
<keyword evidence="3" id="KW-1185">Reference proteome</keyword>
<proteinExistence type="predicted"/>
<feature type="compositionally biased region" description="Low complexity" evidence="1">
    <location>
        <begin position="136"/>
        <end position="167"/>
    </location>
</feature>
<evidence type="ECO:0000256" key="1">
    <source>
        <dbReference type="SAM" id="MobiDB-lite"/>
    </source>
</evidence>
<gene>
    <name evidence="2" type="ORF">ACFQMG_25665</name>
</gene>
<dbReference type="Proteomes" id="UP001596435">
    <property type="component" value="Unassembled WGS sequence"/>
</dbReference>
<dbReference type="RefSeq" id="WP_345707279.1">
    <property type="nucleotide sequence ID" value="NZ_BAABKV010000001.1"/>
</dbReference>
<dbReference type="NCBIfam" id="TIGR03544">
    <property type="entry name" value="DivI1A_domain"/>
    <property type="match status" value="1"/>
</dbReference>
<feature type="compositionally biased region" description="Basic and acidic residues" evidence="1">
    <location>
        <begin position="168"/>
        <end position="177"/>
    </location>
</feature>
<sequence length="177" mass="18111">MFWVIVAAMAVVVGGAALVALGGGGVLPEAVPDRIAARLPQDRPLARHDVDGLRLPMAVRGYRMDEVDDVLDRLGTELALRDSRIAELEAAAVVRGSVEAAPDTAVLDEPLPGLEEFAAVIEPAAAPADEADAGEDSAAGPAVAGEQAAAEQTAGEEAAAEQTAGEQAKADLEKKQK</sequence>
<name>A0ABW2G0B3_9ACTN</name>
<dbReference type="EMBL" id="JBHTAJ010000056">
    <property type="protein sequence ID" value="MFC7182944.1"/>
    <property type="molecule type" value="Genomic_DNA"/>
</dbReference>
<comment type="caution">
    <text evidence="2">The sequence shown here is derived from an EMBL/GenBank/DDBJ whole genome shotgun (WGS) entry which is preliminary data.</text>
</comment>
<evidence type="ECO:0000313" key="3">
    <source>
        <dbReference type="Proteomes" id="UP001596435"/>
    </source>
</evidence>
<feature type="region of interest" description="Disordered" evidence="1">
    <location>
        <begin position="122"/>
        <end position="177"/>
    </location>
</feature>
<dbReference type="InterPro" id="IPR019933">
    <property type="entry name" value="DivIVA_domain"/>
</dbReference>
<accession>A0ABW2G0B3</accession>
<organism evidence="2 3">
    <name type="scientific">Kitasatospora paranensis</name>
    <dbReference type="NCBI Taxonomy" id="258053"/>
    <lineage>
        <taxon>Bacteria</taxon>
        <taxon>Bacillati</taxon>
        <taxon>Actinomycetota</taxon>
        <taxon>Actinomycetes</taxon>
        <taxon>Kitasatosporales</taxon>
        <taxon>Streptomycetaceae</taxon>
        <taxon>Kitasatospora</taxon>
    </lineage>
</organism>